<name>A0ABD7L351_9ENTR</name>
<dbReference type="EMBL" id="FKEV01000029">
    <property type="protein sequence ID" value="SAF30783.1"/>
    <property type="molecule type" value="Genomic_DNA"/>
</dbReference>
<feature type="transmembrane region" description="Helical" evidence="1">
    <location>
        <begin position="292"/>
        <end position="312"/>
    </location>
</feature>
<evidence type="ECO:0000256" key="1">
    <source>
        <dbReference type="SAM" id="Phobius"/>
    </source>
</evidence>
<evidence type="ECO:0008006" key="4">
    <source>
        <dbReference type="Google" id="ProtNLM"/>
    </source>
</evidence>
<feature type="transmembrane region" description="Helical" evidence="1">
    <location>
        <begin position="318"/>
        <end position="336"/>
    </location>
</feature>
<keyword evidence="1" id="KW-0472">Membrane</keyword>
<reference evidence="2 3" key="1">
    <citation type="submission" date="2016-03" db="EMBL/GenBank/DDBJ databases">
        <authorList>
            <consortium name="Pathogen Informatics"/>
        </authorList>
    </citation>
    <scope>NUCLEOTIDE SEQUENCE [LARGE SCALE GENOMIC DNA]</scope>
    <source>
        <strain evidence="3">e552</strain>
    </source>
</reference>
<feature type="transmembrane region" description="Helical" evidence="1">
    <location>
        <begin position="91"/>
        <end position="110"/>
    </location>
</feature>
<dbReference type="Pfam" id="PF19528">
    <property type="entry name" value="DUF6056"/>
    <property type="match status" value="1"/>
</dbReference>
<feature type="transmembrane region" description="Helical" evidence="1">
    <location>
        <begin position="151"/>
        <end position="166"/>
    </location>
</feature>
<protein>
    <recommendedName>
        <fullName evidence="4">Glucosyltransferase domain-containing protein</fullName>
    </recommendedName>
</protein>
<gene>
    <name evidence="2" type="ORF">SAMEA2273187_04730</name>
</gene>
<organism evidence="2 3">
    <name type="scientific">Enterobacter hormaechei</name>
    <dbReference type="NCBI Taxonomy" id="158836"/>
    <lineage>
        <taxon>Bacteria</taxon>
        <taxon>Pseudomonadati</taxon>
        <taxon>Pseudomonadota</taxon>
        <taxon>Gammaproteobacteria</taxon>
        <taxon>Enterobacterales</taxon>
        <taxon>Enterobacteriaceae</taxon>
        <taxon>Enterobacter</taxon>
        <taxon>Enterobacter cloacae complex</taxon>
    </lineage>
</organism>
<feature type="transmembrane region" description="Helical" evidence="1">
    <location>
        <begin position="259"/>
        <end position="280"/>
    </location>
</feature>
<dbReference type="Proteomes" id="UP000077295">
    <property type="component" value="Unassembled WGS sequence"/>
</dbReference>
<evidence type="ECO:0000313" key="3">
    <source>
        <dbReference type="Proteomes" id="UP000077295"/>
    </source>
</evidence>
<evidence type="ECO:0000313" key="2">
    <source>
        <dbReference type="EMBL" id="SAF30783.1"/>
    </source>
</evidence>
<dbReference type="AlphaFoldDB" id="A0ABD7L351"/>
<keyword evidence="1" id="KW-1133">Transmembrane helix</keyword>
<accession>A0ABD7L351</accession>
<keyword evidence="1" id="KW-0812">Transmembrane</keyword>
<feature type="transmembrane region" description="Helical" evidence="1">
    <location>
        <begin position="218"/>
        <end position="239"/>
    </location>
</feature>
<proteinExistence type="predicted"/>
<sequence>MINKLIKNNFFSLIVLSTVFILIYSLNHMTMYVADDFVYRFVYQTNPSPTAVPIDGIQSIIESQIRHYEIWNGRFVAHSLVQFFMQFDKPIFDIFNSIAFIIIGMLALLVAKSISNIKEIGFAVLITFMMLWLIIPEFGSSVLWISGSMNYLWMSIIYTAFILVSMREDRPRAFKLFLYLILSFLAGATNENSGPASALIVVMLAGYEYMVNRRISWWKISGAVIAMGGFILMMSSPGSQKRGGSNFSLDIFASRFADILYSSISLFLPFYALLTFILVVCTYKNLVSKRDVSFTIIFLTGHFASIYSMVAAPSFPERTAFGAAIMLLILLVHYICKISSSSALFKAIVFSLYTSCIATYTYAATDIHNTYKELRMQVNVIQASAPGSDIIVPMISKPKSQANAYRNAIYLTHRKNSWMNMWAARFYNMKSISGKD</sequence>
<comment type="caution">
    <text evidence="2">The sequence shown here is derived from an EMBL/GenBank/DDBJ whole genome shotgun (WGS) entry which is preliminary data.</text>
</comment>
<dbReference type="InterPro" id="IPR045691">
    <property type="entry name" value="DUF6056"/>
</dbReference>
<feature type="transmembrane region" description="Helical" evidence="1">
    <location>
        <begin position="343"/>
        <end position="363"/>
    </location>
</feature>
<feature type="transmembrane region" description="Helical" evidence="1">
    <location>
        <begin position="122"/>
        <end position="145"/>
    </location>
</feature>
<dbReference type="RefSeq" id="WP_039268929.1">
    <property type="nucleotide sequence ID" value="NZ_CAXOEY010000036.1"/>
</dbReference>
<feature type="transmembrane region" description="Helical" evidence="1">
    <location>
        <begin position="9"/>
        <end position="26"/>
    </location>
</feature>